<organism evidence="5 6">
    <name type="scientific">Durusdinium trenchii</name>
    <dbReference type="NCBI Taxonomy" id="1381693"/>
    <lineage>
        <taxon>Eukaryota</taxon>
        <taxon>Sar</taxon>
        <taxon>Alveolata</taxon>
        <taxon>Dinophyceae</taxon>
        <taxon>Suessiales</taxon>
        <taxon>Symbiodiniaceae</taxon>
        <taxon>Durusdinium</taxon>
    </lineage>
</organism>
<dbReference type="EMBL" id="CAXAMN010009668">
    <property type="protein sequence ID" value="CAK9029462.1"/>
    <property type="molecule type" value="Genomic_DNA"/>
</dbReference>
<comment type="caution">
    <text evidence="5">The sequence shown here is derived from an EMBL/GenBank/DDBJ whole genome shotgun (WGS) entry which is preliminary data.</text>
</comment>
<accession>A0ABP0KSD2</accession>
<proteinExistence type="inferred from homology"/>
<reference evidence="5 6" key="1">
    <citation type="submission" date="2024-02" db="EMBL/GenBank/DDBJ databases">
        <authorList>
            <person name="Chen Y."/>
            <person name="Shah S."/>
            <person name="Dougan E. K."/>
            <person name="Thang M."/>
            <person name="Chan C."/>
        </authorList>
    </citation>
    <scope>NUCLEOTIDE SEQUENCE [LARGE SCALE GENOMIC DNA]</scope>
</reference>
<dbReference type="PANTHER" id="PTHR11932">
    <property type="entry name" value="CULLIN"/>
    <property type="match status" value="1"/>
</dbReference>
<protein>
    <recommendedName>
        <fullName evidence="4">Cullin family profile domain-containing protein</fullName>
    </recommendedName>
</protein>
<dbReference type="InterPro" id="IPR036317">
    <property type="entry name" value="Cullin_homology_sf"/>
</dbReference>
<dbReference type="InterPro" id="IPR016158">
    <property type="entry name" value="Cullin_homology"/>
</dbReference>
<evidence type="ECO:0000256" key="1">
    <source>
        <dbReference type="ARBA" id="ARBA00006019"/>
    </source>
</evidence>
<name>A0ABP0KSD2_9DINO</name>
<dbReference type="Pfam" id="PF26557">
    <property type="entry name" value="Cullin_AB"/>
    <property type="match status" value="2"/>
</dbReference>
<dbReference type="SUPFAM" id="SSF74788">
    <property type="entry name" value="Cullin repeat-like"/>
    <property type="match status" value="2"/>
</dbReference>
<evidence type="ECO:0000256" key="2">
    <source>
        <dbReference type="PROSITE-ProRule" id="PRU00330"/>
    </source>
</evidence>
<dbReference type="InterPro" id="IPR036388">
    <property type="entry name" value="WH-like_DNA-bd_sf"/>
</dbReference>
<dbReference type="Pfam" id="PF10557">
    <property type="entry name" value="Cullin_Nedd8"/>
    <property type="match status" value="1"/>
</dbReference>
<comment type="similarity">
    <text evidence="1 2 3">Belongs to the cullin family.</text>
</comment>
<sequence>MDEKESNRTWECLRHAIHQIHQHNASSLSFEELYRNAYNLVLHKYGELLYNGVQGVVAEHLKVVAQSCIECPDDRLLDELKKQWDDHKTTMVMIRDILMYMDRNFVTQYKKVPVYEMGLMIFRDKVSGHPRVKTHLLTLLLDNISAERRGEQVDRILLKHTTNMLVELGVQGKNVYRECFEDQFLDATRKFYQDESKQYISQNPCSDYLRKAEKRIREEKARVENYLHESTMEKIQELCDEEWISVHYKTLIHMENSGCAWMFQCDKIPDLERMYVLFSRVPHTLKEIQKVMMDCMCEAGREVLSDPEKVKDPVSFITAILSLKQKFDRFVKESFKESKDFQLALKQAFESFLNKDTRTAQYLSLYVDDQFRKGLKGMSSDADVDVALEQVVTVFRFLQDKDVFENFYKQHLSRRLLTGRSVSDEAERSMISKLKSECGHQYTSKLEGMFQDMKLSEDIMKQYKNSFASPALSRASRTPAMSSASSSIDLKVSVLTSGFWPGPPGAPCDWPPEVQECCTRFETFYLAKHTGRKLYWQPQHGMADLKAQMPKSKHELSVSTYQMCILMLFNQHSTLSYKDLQVRTNIPLDELKRHLLSLYVNPKAKILVRRDSEKEKKDIEDNDQFMVNPHFENKLMRIKVPLVLKSPDTVSAEGASGDGVGSADVPATVEEDRKHLVEAVVVRVMKSRKTLEHNQLVMEVTRHLTSRFQPSPTLIKQRIEKLIERECAVVTHRVTTQDSLRMTHLRGPDRHAGTLNDRKQTGSIRQFRSGDPMDEKESNRTWECLRHAIHQIHQHNASSLSFEELYRNAYNLVLHKYGELLYNGVQGVVADHLKIVAQSCIECPDDRLLEELKKQWDDHKTTMVMIRDILMYMDRNFVTQYKKVPVYEMGLMIFREKVSGHPRVKTHLLTLMLDNISAERRGEQVDRILLKHTVNMLVELGVQGKNVYRECFEDHFLDHTRKFYQDESKQYISQNPCSDYLKKAEKRIREEKARVENYLHESTMEKIQELCDEEWIQVHYKTLIHMENSGCAWMFQCDKIADLERMYLLFSRVPVTLKEVQKVMMDCMCEAGRDVLNDPEKVKDPVSFITAILSLKYKYDRFVKESFKESKDFQLALKQAFESFLNKDTRTAQYLSLYVDDQFRKGLKGMSSDADVDTALEQVVTVFRFLQDKDVFENFYKQHLSKRLLTGRSVSDEAERSMISKLKSECGHQYTSKLEGMPSTRTHLRVLLSRRTPKLSCMRHILPSHSCTMSGHARIWAGVGSAVSSASSSIDMKAPVGGKASYIDSRKLTWQPQYGAADLKVSTYQMCILMLFNQQPTWTYQDIRLRTNIPVEPVDELKRHLQSLYVNPKAKILVKLGDGEKKEPEENDQFMVNPQFESKLLRIKVPS</sequence>
<dbReference type="SMART" id="SM00884">
    <property type="entry name" value="Cullin_Nedd8"/>
    <property type="match status" value="1"/>
</dbReference>
<dbReference type="SUPFAM" id="SSF75632">
    <property type="entry name" value="Cullin homology domain"/>
    <property type="match status" value="2"/>
</dbReference>
<evidence type="ECO:0000313" key="5">
    <source>
        <dbReference type="EMBL" id="CAK9029462.1"/>
    </source>
</evidence>
<evidence type="ECO:0000259" key="4">
    <source>
        <dbReference type="PROSITE" id="PS50069"/>
    </source>
</evidence>
<dbReference type="InterPro" id="IPR001373">
    <property type="entry name" value="Cullin_N"/>
</dbReference>
<dbReference type="InterPro" id="IPR016159">
    <property type="entry name" value="Cullin_repeat-like_dom_sf"/>
</dbReference>
<gene>
    <name evidence="5" type="ORF">CCMP2556_LOCUS17488</name>
</gene>
<evidence type="ECO:0000313" key="6">
    <source>
        <dbReference type="Proteomes" id="UP001642484"/>
    </source>
</evidence>
<evidence type="ECO:0000256" key="3">
    <source>
        <dbReference type="RuleBase" id="RU003829"/>
    </source>
</evidence>
<dbReference type="Proteomes" id="UP001642484">
    <property type="component" value="Unassembled WGS sequence"/>
</dbReference>
<dbReference type="Gene3D" id="1.20.1310.10">
    <property type="entry name" value="Cullin Repeats"/>
    <property type="match status" value="8"/>
</dbReference>
<keyword evidence="6" id="KW-1185">Reference proteome</keyword>
<dbReference type="InterPro" id="IPR045093">
    <property type="entry name" value="Cullin"/>
</dbReference>
<dbReference type="PROSITE" id="PS50069">
    <property type="entry name" value="CULLIN_2"/>
    <property type="match status" value="2"/>
</dbReference>
<dbReference type="SMART" id="SM00182">
    <property type="entry name" value="CULLIN"/>
    <property type="match status" value="2"/>
</dbReference>
<feature type="domain" description="Cullin family profile" evidence="4">
    <location>
        <begin position="1130"/>
        <end position="1346"/>
    </location>
</feature>
<dbReference type="SUPFAM" id="SSF46785">
    <property type="entry name" value="Winged helix' DNA-binding domain"/>
    <property type="match status" value="1"/>
</dbReference>
<dbReference type="Gene3D" id="3.30.230.130">
    <property type="entry name" value="Cullin, Chain C, Domain 2"/>
    <property type="match status" value="2"/>
</dbReference>
<dbReference type="Gene3D" id="1.10.10.10">
    <property type="entry name" value="Winged helix-like DNA-binding domain superfamily/Winged helix DNA-binding domain"/>
    <property type="match status" value="1"/>
</dbReference>
<feature type="domain" description="Cullin family profile" evidence="4">
    <location>
        <begin position="358"/>
        <end position="599"/>
    </location>
</feature>
<dbReference type="InterPro" id="IPR036390">
    <property type="entry name" value="WH_DNA-bd_sf"/>
</dbReference>
<dbReference type="InterPro" id="IPR059120">
    <property type="entry name" value="Cullin-like_AB"/>
</dbReference>
<dbReference type="InterPro" id="IPR019559">
    <property type="entry name" value="Cullin_neddylation_domain"/>
</dbReference>
<dbReference type="Pfam" id="PF00888">
    <property type="entry name" value="Cullin"/>
    <property type="match status" value="2"/>
</dbReference>